<evidence type="ECO:0000313" key="3">
    <source>
        <dbReference type="EMBL" id="KAA2285415.1"/>
    </source>
</evidence>
<keyword evidence="4" id="KW-1185">Reference proteome</keyword>
<reference evidence="3 4" key="2">
    <citation type="submission" date="2019-09" db="EMBL/GenBank/DDBJ databases">
        <authorList>
            <person name="Mazur A."/>
        </authorList>
    </citation>
    <scope>NUCLEOTIDE SEQUENCE [LARGE SCALE GENOMIC DNA]</scope>
    <source>
        <strain evidence="3 4">3729k</strain>
    </source>
</reference>
<evidence type="ECO:0000256" key="2">
    <source>
        <dbReference type="SAM" id="SignalP"/>
    </source>
</evidence>
<feature type="region of interest" description="Disordered" evidence="1">
    <location>
        <begin position="78"/>
        <end position="156"/>
    </location>
</feature>
<keyword evidence="2" id="KW-0732">Signal</keyword>
<dbReference type="EMBL" id="VUOD01000003">
    <property type="protein sequence ID" value="KAA2285415.1"/>
    <property type="molecule type" value="Genomic_DNA"/>
</dbReference>
<dbReference type="AlphaFoldDB" id="A0A5B2ZBY0"/>
<organism evidence="3 4">
    <name type="scientific">Arenimonas fontis</name>
    <dbReference type="NCBI Taxonomy" id="2608255"/>
    <lineage>
        <taxon>Bacteria</taxon>
        <taxon>Pseudomonadati</taxon>
        <taxon>Pseudomonadota</taxon>
        <taxon>Gammaproteobacteria</taxon>
        <taxon>Lysobacterales</taxon>
        <taxon>Lysobacteraceae</taxon>
        <taxon>Arenimonas</taxon>
    </lineage>
</organism>
<feature type="compositionally biased region" description="Basic and acidic residues" evidence="1">
    <location>
        <begin position="107"/>
        <end position="124"/>
    </location>
</feature>
<evidence type="ECO:0000313" key="4">
    <source>
        <dbReference type="Proteomes" id="UP000322165"/>
    </source>
</evidence>
<protein>
    <recommendedName>
        <fullName evidence="5">PepSY domain-containing protein</fullName>
    </recommendedName>
</protein>
<reference evidence="3 4" key="1">
    <citation type="submission" date="2019-09" db="EMBL/GenBank/DDBJ databases">
        <title>Arenimonas chukotkensis sp. nov., a bacterium isolated from Chukotka hot spring, Arctic region, Russia.</title>
        <authorList>
            <person name="Zayulina K.S."/>
            <person name="Prokofeva M.I."/>
            <person name="Elcheninov A.G."/>
            <person name="Novikov A."/>
            <person name="Kochetkova T.V."/>
            <person name="Kublanov I.V."/>
        </authorList>
    </citation>
    <scope>NUCLEOTIDE SEQUENCE [LARGE SCALE GENOMIC DNA]</scope>
    <source>
        <strain evidence="3 4">3729k</strain>
    </source>
</reference>
<gene>
    <name evidence="3" type="ORF">F0415_05740</name>
</gene>
<dbReference type="Proteomes" id="UP000322165">
    <property type="component" value="Unassembled WGS sequence"/>
</dbReference>
<name>A0A5B2ZBY0_9GAMM</name>
<dbReference type="RefSeq" id="WP_149860242.1">
    <property type="nucleotide sequence ID" value="NZ_VUOD01000003.1"/>
</dbReference>
<sequence>MSAAFRPLVLIAALAVCGQAVAEDDARRAALREDAGDRVRQVERDGGRVLQAQPMRRGDRETYRLKVLTPEGRVRVIDAPREPERDGGRARAQPGLPDEYPRSGSLLRERMRAREAMQRERDQVRALPRHGAEAATTGDGVRVPPPSRPEPRRRDD</sequence>
<proteinExistence type="predicted"/>
<evidence type="ECO:0000256" key="1">
    <source>
        <dbReference type="SAM" id="MobiDB-lite"/>
    </source>
</evidence>
<comment type="caution">
    <text evidence="3">The sequence shown here is derived from an EMBL/GenBank/DDBJ whole genome shotgun (WGS) entry which is preliminary data.</text>
</comment>
<feature type="chain" id="PRO_5023072576" description="PepSY domain-containing protein" evidence="2">
    <location>
        <begin position="23"/>
        <end position="156"/>
    </location>
</feature>
<evidence type="ECO:0008006" key="5">
    <source>
        <dbReference type="Google" id="ProtNLM"/>
    </source>
</evidence>
<feature type="compositionally biased region" description="Basic and acidic residues" evidence="1">
    <location>
        <begin position="78"/>
        <end position="89"/>
    </location>
</feature>
<accession>A0A5B2ZBY0</accession>
<feature type="signal peptide" evidence="2">
    <location>
        <begin position="1"/>
        <end position="22"/>
    </location>
</feature>